<keyword evidence="4" id="KW-1185">Reference proteome</keyword>
<feature type="transmembrane region" description="Helical" evidence="2">
    <location>
        <begin position="49"/>
        <end position="67"/>
    </location>
</feature>
<evidence type="ECO:0008006" key="5">
    <source>
        <dbReference type="Google" id="ProtNLM"/>
    </source>
</evidence>
<organism evidence="3 4">
    <name type="scientific">Micromonospora craniellae</name>
    <dbReference type="NCBI Taxonomy" id="2294034"/>
    <lineage>
        <taxon>Bacteria</taxon>
        <taxon>Bacillati</taxon>
        <taxon>Actinomycetota</taxon>
        <taxon>Actinomycetes</taxon>
        <taxon>Micromonosporales</taxon>
        <taxon>Micromonosporaceae</taxon>
        <taxon>Micromonospora</taxon>
    </lineage>
</organism>
<evidence type="ECO:0000313" key="3">
    <source>
        <dbReference type="EMBL" id="RFS48132.1"/>
    </source>
</evidence>
<reference evidence="3 4" key="1">
    <citation type="submission" date="2018-08" db="EMBL/GenBank/DDBJ databases">
        <title>Verrucosispora craniellae sp. nov., isolated from a marine sponge in the South China Sea.</title>
        <authorList>
            <person name="Li L."/>
            <person name="Lin H.W."/>
        </authorList>
    </citation>
    <scope>NUCLEOTIDE SEQUENCE [LARGE SCALE GENOMIC DNA]</scope>
    <source>
        <strain evidence="3 4">LHW63014</strain>
    </source>
</reference>
<dbReference type="PANTHER" id="PTHR40761:SF1">
    <property type="entry name" value="CONSERVED INTEGRAL MEMBRANE ALANINE VALINE AND LEUCINE RICH PROTEIN-RELATED"/>
    <property type="match status" value="1"/>
</dbReference>
<feature type="transmembrane region" description="Helical" evidence="2">
    <location>
        <begin position="221"/>
        <end position="240"/>
    </location>
</feature>
<keyword evidence="2" id="KW-1133">Transmembrane helix</keyword>
<comment type="caution">
    <text evidence="3">The sequence shown here is derived from an EMBL/GenBank/DDBJ whole genome shotgun (WGS) entry which is preliminary data.</text>
</comment>
<name>A0A372G561_9ACTN</name>
<feature type="region of interest" description="Disordered" evidence="1">
    <location>
        <begin position="292"/>
        <end position="340"/>
    </location>
</feature>
<dbReference type="Proteomes" id="UP000262621">
    <property type="component" value="Unassembled WGS sequence"/>
</dbReference>
<evidence type="ECO:0000256" key="2">
    <source>
        <dbReference type="SAM" id="Phobius"/>
    </source>
</evidence>
<feature type="transmembrane region" description="Helical" evidence="2">
    <location>
        <begin position="194"/>
        <end position="214"/>
    </location>
</feature>
<keyword evidence="2" id="KW-0472">Membrane</keyword>
<feature type="transmembrane region" description="Helical" evidence="2">
    <location>
        <begin position="6"/>
        <end position="28"/>
    </location>
</feature>
<gene>
    <name evidence="3" type="ORF">D0Q02_01160</name>
</gene>
<accession>A0A372G561</accession>
<feature type="transmembrane region" description="Helical" evidence="2">
    <location>
        <begin position="102"/>
        <end position="121"/>
    </location>
</feature>
<dbReference type="OrthoDB" id="3357727at2"/>
<dbReference type="EMBL" id="QVFU01000001">
    <property type="protein sequence ID" value="RFS48132.1"/>
    <property type="molecule type" value="Genomic_DNA"/>
</dbReference>
<feature type="transmembrane region" description="Helical" evidence="2">
    <location>
        <begin position="252"/>
        <end position="272"/>
    </location>
</feature>
<protein>
    <recommendedName>
        <fullName evidence="5">DMT family transporter</fullName>
    </recommendedName>
</protein>
<sequence>MATSGWCFLAAMIVAYGVANLLQSVAAARTTVQHTFDPGLLLRLAGHRAYLVGLACQVGGFVLAFLARRDLPLFLVQASVAAGLGVTAILGVLVLKWRLPMAEVVLLLLLFAGITALVLSAQPAQSKPLGTAGMAALLVTLGVIAALGFFAVRLRGVPGSVALGSLAGLAFSAAAVAARPLAAAPTWDVFLADPLLYLLVGHSVVGQLLLGLAMQRGSTTAAVAAMDAAGAVPAAIIGLLLLNDKIWPGREWLAGVGFLVTLASVIGLTRYAEPQHQHAVAQETSRAVVAGKPLIGPQPSGSQRGGADGLLPHPAAQLSPTASGLSQAASTGLRRPTTRS</sequence>
<feature type="transmembrane region" description="Helical" evidence="2">
    <location>
        <begin position="161"/>
        <end position="182"/>
    </location>
</feature>
<evidence type="ECO:0000313" key="4">
    <source>
        <dbReference type="Proteomes" id="UP000262621"/>
    </source>
</evidence>
<evidence type="ECO:0000256" key="1">
    <source>
        <dbReference type="SAM" id="MobiDB-lite"/>
    </source>
</evidence>
<dbReference type="AlphaFoldDB" id="A0A372G561"/>
<keyword evidence="2" id="KW-0812">Transmembrane</keyword>
<proteinExistence type="predicted"/>
<feature type="compositionally biased region" description="Polar residues" evidence="1">
    <location>
        <begin position="318"/>
        <end position="330"/>
    </location>
</feature>
<feature type="transmembrane region" description="Helical" evidence="2">
    <location>
        <begin position="133"/>
        <end position="154"/>
    </location>
</feature>
<feature type="transmembrane region" description="Helical" evidence="2">
    <location>
        <begin position="73"/>
        <end position="95"/>
    </location>
</feature>
<dbReference type="PANTHER" id="PTHR40761">
    <property type="entry name" value="CONSERVED INTEGRAL MEMBRANE ALANINE VALINE AND LEUCINE RICH PROTEIN-RELATED"/>
    <property type="match status" value="1"/>
</dbReference>